<comment type="caution">
    <text evidence="2">The sequence shown here is derived from an EMBL/GenBank/DDBJ whole genome shotgun (WGS) entry which is preliminary data.</text>
</comment>
<dbReference type="Proteomes" id="UP000726737">
    <property type="component" value="Unassembled WGS sequence"/>
</dbReference>
<name>A0A9P6U114_9FUNG</name>
<accession>A0A9P6U114</accession>
<feature type="compositionally biased region" description="Polar residues" evidence="1">
    <location>
        <begin position="107"/>
        <end position="117"/>
    </location>
</feature>
<evidence type="ECO:0000313" key="3">
    <source>
        <dbReference type="Proteomes" id="UP000726737"/>
    </source>
</evidence>
<keyword evidence="3" id="KW-1185">Reference proteome</keyword>
<gene>
    <name evidence="2" type="ORF">BG011_005625</name>
</gene>
<dbReference type="EMBL" id="JAAAJA010000392">
    <property type="protein sequence ID" value="KAG0254627.1"/>
    <property type="molecule type" value="Genomic_DNA"/>
</dbReference>
<reference evidence="2" key="1">
    <citation type="journal article" date="2020" name="Fungal Divers.">
        <title>Resolving the Mortierellaceae phylogeny through synthesis of multi-gene phylogenetics and phylogenomics.</title>
        <authorList>
            <person name="Vandepol N."/>
            <person name="Liber J."/>
            <person name="Desiro A."/>
            <person name="Na H."/>
            <person name="Kennedy M."/>
            <person name="Barry K."/>
            <person name="Grigoriev I.V."/>
            <person name="Miller A.N."/>
            <person name="O'Donnell K."/>
            <person name="Stajich J.E."/>
            <person name="Bonito G."/>
        </authorList>
    </citation>
    <scope>NUCLEOTIDE SEQUENCE</scope>
    <source>
        <strain evidence="2">KOD948</strain>
    </source>
</reference>
<dbReference type="OrthoDB" id="2435588at2759"/>
<protein>
    <submittedName>
        <fullName evidence="2">Uncharacterized protein</fullName>
    </submittedName>
</protein>
<dbReference type="AlphaFoldDB" id="A0A9P6U114"/>
<feature type="compositionally biased region" description="Basic and acidic residues" evidence="1">
    <location>
        <begin position="140"/>
        <end position="149"/>
    </location>
</feature>
<proteinExistence type="predicted"/>
<evidence type="ECO:0000256" key="1">
    <source>
        <dbReference type="SAM" id="MobiDB-lite"/>
    </source>
</evidence>
<sequence length="149" mass="16264">MTKFDDTADFDARDISNILEEIDSVNLALDSLDGKFYLFCPVLAPSLPCRADKLTESLASLLRAQSQPNPFATTEAASLDELDVIDEVDVNEYEGKEDTDEAMGMANGSTVPPNSVAQPHFSYPTSTRAPPSSTASMYTHDPEDRDPQE</sequence>
<feature type="region of interest" description="Disordered" evidence="1">
    <location>
        <begin position="88"/>
        <end position="149"/>
    </location>
</feature>
<evidence type="ECO:0000313" key="2">
    <source>
        <dbReference type="EMBL" id="KAG0254627.1"/>
    </source>
</evidence>
<feature type="compositionally biased region" description="Low complexity" evidence="1">
    <location>
        <begin position="122"/>
        <end position="136"/>
    </location>
</feature>
<feature type="compositionally biased region" description="Acidic residues" evidence="1">
    <location>
        <begin position="88"/>
        <end position="101"/>
    </location>
</feature>
<organism evidence="2 3">
    <name type="scientific">Mortierella polycephala</name>
    <dbReference type="NCBI Taxonomy" id="41804"/>
    <lineage>
        <taxon>Eukaryota</taxon>
        <taxon>Fungi</taxon>
        <taxon>Fungi incertae sedis</taxon>
        <taxon>Mucoromycota</taxon>
        <taxon>Mortierellomycotina</taxon>
        <taxon>Mortierellomycetes</taxon>
        <taxon>Mortierellales</taxon>
        <taxon>Mortierellaceae</taxon>
        <taxon>Mortierella</taxon>
    </lineage>
</organism>